<comment type="caution">
    <text evidence="3">The sequence shown here is derived from an EMBL/GenBank/DDBJ whole genome shotgun (WGS) entry which is preliminary data.</text>
</comment>
<name>A0A6V8N443_9BACT</name>
<keyword evidence="4" id="KW-1185">Reference proteome</keyword>
<dbReference type="EMBL" id="BLXZ01000001">
    <property type="protein sequence ID" value="GFO67130.1"/>
    <property type="molecule type" value="Genomic_DNA"/>
</dbReference>
<organism evidence="3 4">
    <name type="scientific">Geomonas limicola</name>
    <dbReference type="NCBI Taxonomy" id="2740186"/>
    <lineage>
        <taxon>Bacteria</taxon>
        <taxon>Pseudomonadati</taxon>
        <taxon>Thermodesulfobacteriota</taxon>
        <taxon>Desulfuromonadia</taxon>
        <taxon>Geobacterales</taxon>
        <taxon>Geobacteraceae</taxon>
        <taxon>Geomonas</taxon>
    </lineage>
</organism>
<accession>A0A6V8N443</accession>
<reference evidence="4" key="1">
    <citation type="submission" date="2020-06" db="EMBL/GenBank/DDBJ databases">
        <title>Draft genomic sequecing of Geomonas sp. Red745.</title>
        <authorList>
            <person name="Itoh H."/>
            <person name="Xu Z.X."/>
            <person name="Ushijima N."/>
            <person name="Masuda Y."/>
            <person name="Shiratori Y."/>
            <person name="Senoo K."/>
        </authorList>
    </citation>
    <scope>NUCLEOTIDE SEQUENCE [LARGE SCALE GENOMIC DNA]</scope>
    <source>
        <strain evidence="4">Red745</strain>
    </source>
</reference>
<gene>
    <name evidence="3" type="ORF">GMLC_07090</name>
</gene>
<dbReference type="PANTHER" id="PTHR46268">
    <property type="entry name" value="STRESS RESPONSE PROTEIN NHAX"/>
    <property type="match status" value="1"/>
</dbReference>
<feature type="domain" description="UspA" evidence="2">
    <location>
        <begin position="4"/>
        <end position="135"/>
    </location>
</feature>
<dbReference type="InterPro" id="IPR006016">
    <property type="entry name" value="UspA"/>
</dbReference>
<protein>
    <submittedName>
        <fullName evidence="3">Universal stress protein A</fullName>
    </submittedName>
</protein>
<evidence type="ECO:0000256" key="1">
    <source>
        <dbReference type="ARBA" id="ARBA00008791"/>
    </source>
</evidence>
<proteinExistence type="inferred from homology"/>
<comment type="similarity">
    <text evidence="1">Belongs to the universal stress protein A family.</text>
</comment>
<dbReference type="Gene3D" id="3.40.50.12370">
    <property type="match status" value="1"/>
</dbReference>
<dbReference type="Pfam" id="PF00582">
    <property type="entry name" value="Usp"/>
    <property type="match status" value="2"/>
</dbReference>
<dbReference type="Proteomes" id="UP000587586">
    <property type="component" value="Unassembled WGS sequence"/>
</dbReference>
<feature type="domain" description="UspA" evidence="2">
    <location>
        <begin position="195"/>
        <end position="263"/>
    </location>
</feature>
<sequence length="265" mass="28930">MVLKNMLVLMDTLPQAADRLALALELAIEHGASVTGLFAAAPHLLPAKRSQDREVSDELKQLFLSRTRELGVAGNWVNVEAKTHGGMVETINYYATFADLVVVGQTEYGSKERRVDDHLPERVVLGSGKPVLIVPYAGQFSSIGKRALVAWKTGRESARTLADVLPVLKKSETVRVFEVNPNEKDVVDMERLRGYLASHQISAEVETSAITALKVGDVLLNRVADEGSDLLVMGAYAELHFGTSALGEVARHVLRHMTVPVLMSH</sequence>
<evidence type="ECO:0000259" key="2">
    <source>
        <dbReference type="Pfam" id="PF00582"/>
    </source>
</evidence>
<dbReference type="AlphaFoldDB" id="A0A6V8N443"/>
<evidence type="ECO:0000313" key="4">
    <source>
        <dbReference type="Proteomes" id="UP000587586"/>
    </source>
</evidence>
<dbReference type="PANTHER" id="PTHR46268:SF15">
    <property type="entry name" value="UNIVERSAL STRESS PROTEIN HP_0031"/>
    <property type="match status" value="1"/>
</dbReference>
<dbReference type="SUPFAM" id="SSF52402">
    <property type="entry name" value="Adenine nucleotide alpha hydrolases-like"/>
    <property type="match status" value="2"/>
</dbReference>
<evidence type="ECO:0000313" key="3">
    <source>
        <dbReference type="EMBL" id="GFO67130.1"/>
    </source>
</evidence>